<gene>
    <name evidence="4" type="ORF">PVE_R1G5830</name>
</gene>
<dbReference type="Pfam" id="PF07508">
    <property type="entry name" value="Recombinase"/>
    <property type="match status" value="1"/>
</dbReference>
<organism evidence="4 5">
    <name type="scientific">Pseudomonas veronii 1YdBTEX2</name>
    <dbReference type="NCBI Taxonomy" id="1295141"/>
    <lineage>
        <taxon>Bacteria</taxon>
        <taxon>Pseudomonadati</taxon>
        <taxon>Pseudomonadota</taxon>
        <taxon>Gammaproteobacteria</taxon>
        <taxon>Pseudomonadales</taxon>
        <taxon>Pseudomonadaceae</taxon>
        <taxon>Pseudomonas</taxon>
    </lineage>
</organism>
<feature type="domain" description="Recombinase" evidence="3">
    <location>
        <begin position="122"/>
        <end position="250"/>
    </location>
</feature>
<sequence>MEADAGLGRFLLAIESGLIPLDGTSYLCIEQLDRLSRQSIDQANELFKKILRANVNIITMMDSKVYTKDSLNNFMEIVYSLFLMEQAHQESAKKASRIKSVFNGRLAKLERGEKIQYAGQIPGWLKKTKVSGVFEIDEAKANVVREIFTRKSNDESLKKIADDLNSRGVIRLRNKSDGSKLWTTGALSNLLKAESTYGVLIVKQTTKIKSLSGNRNEVTELGRFDNYYPAVISRELFMSAREKLREINTIKDYGRSTSKNLFSGLVYCGYCGERMYFDEDDKMLKTGRKYYRHLKCIGYLHKLCDKGKLKYDKFESVFPWSYAYDAEKGSAHTQAKISALSSERLTIEGELALNRDRLESLTAAFEASEDYDADFFLKTSSSISRKISAKQQELDSIITQISFFAGSVAEPLEFDLTNTSDRDKAKAQLKKILAAIIVYPAESMGFLLFKNGNVQSIDAIARAKTDMKAFSYFAVYAKELRKKLESGSGDAKLKKIFDALRHWSD</sequence>
<dbReference type="InterPro" id="IPR038109">
    <property type="entry name" value="DNA_bind_recomb_sf"/>
</dbReference>
<protein>
    <recommendedName>
        <fullName evidence="3">Recombinase domain-containing protein</fullName>
    </recommendedName>
</protein>
<dbReference type="InterPro" id="IPR025827">
    <property type="entry name" value="Zn_ribbon_recom_dom"/>
</dbReference>
<reference evidence="5" key="1">
    <citation type="submission" date="2016-07" db="EMBL/GenBank/DDBJ databases">
        <authorList>
            <person name="Florea S."/>
            <person name="Webb J.S."/>
            <person name="Jaromczyk J."/>
            <person name="Schardl C.L."/>
        </authorList>
    </citation>
    <scope>NUCLEOTIDE SEQUENCE [LARGE SCALE GENOMIC DNA]</scope>
    <source>
        <strain evidence="5">1YdBTEX2</strain>
    </source>
</reference>
<dbReference type="GO" id="GO:0000150">
    <property type="term" value="F:DNA strand exchange activity"/>
    <property type="evidence" value="ECO:0007669"/>
    <property type="project" value="InterPro"/>
</dbReference>
<evidence type="ECO:0000256" key="2">
    <source>
        <dbReference type="ARBA" id="ARBA00023172"/>
    </source>
</evidence>
<dbReference type="SUPFAM" id="SSF53041">
    <property type="entry name" value="Resolvase-like"/>
    <property type="match status" value="1"/>
</dbReference>
<dbReference type="PROSITE" id="PS51737">
    <property type="entry name" value="RECOMBINASE_DNA_BIND"/>
    <property type="match status" value="1"/>
</dbReference>
<dbReference type="Proteomes" id="UP000245431">
    <property type="component" value="Chromosome PVE_r1"/>
</dbReference>
<evidence type="ECO:0000259" key="3">
    <source>
        <dbReference type="PROSITE" id="PS51737"/>
    </source>
</evidence>
<dbReference type="Pfam" id="PF13408">
    <property type="entry name" value="Zn_ribbon_recom"/>
    <property type="match status" value="1"/>
</dbReference>
<evidence type="ECO:0000256" key="1">
    <source>
        <dbReference type="ARBA" id="ARBA00023125"/>
    </source>
</evidence>
<name>A0A1D3K5Y7_PSEVE</name>
<evidence type="ECO:0000313" key="4">
    <source>
        <dbReference type="EMBL" id="SBW83710.1"/>
    </source>
</evidence>
<dbReference type="InterPro" id="IPR011109">
    <property type="entry name" value="DNA_bind_recombinase_dom"/>
</dbReference>
<accession>A0A1D3K5Y7</accession>
<dbReference type="GO" id="GO:0003677">
    <property type="term" value="F:DNA binding"/>
    <property type="evidence" value="ECO:0007669"/>
    <property type="project" value="UniProtKB-KW"/>
</dbReference>
<dbReference type="InterPro" id="IPR036162">
    <property type="entry name" value="Resolvase-like_N_sf"/>
</dbReference>
<dbReference type="PANTHER" id="PTHR30461">
    <property type="entry name" value="DNA-INVERTASE FROM LAMBDOID PROPHAGE"/>
    <property type="match status" value="1"/>
</dbReference>
<dbReference type="EMBL" id="LT599583">
    <property type="protein sequence ID" value="SBW83710.1"/>
    <property type="molecule type" value="Genomic_DNA"/>
</dbReference>
<dbReference type="AlphaFoldDB" id="A0A1D3K5Y7"/>
<dbReference type="Gene3D" id="3.90.1750.20">
    <property type="entry name" value="Putative Large Serine Recombinase, Chain B, Domain 2"/>
    <property type="match status" value="1"/>
</dbReference>
<keyword evidence="1" id="KW-0238">DNA-binding</keyword>
<dbReference type="PANTHER" id="PTHR30461:SF2">
    <property type="entry name" value="SERINE RECOMBINASE PINE-RELATED"/>
    <property type="match status" value="1"/>
</dbReference>
<dbReference type="Gene3D" id="3.40.50.1390">
    <property type="entry name" value="Resolvase, N-terminal catalytic domain"/>
    <property type="match status" value="1"/>
</dbReference>
<keyword evidence="2" id="KW-0233">DNA recombination</keyword>
<dbReference type="InterPro" id="IPR050639">
    <property type="entry name" value="SSR_resolvase"/>
</dbReference>
<proteinExistence type="predicted"/>
<evidence type="ECO:0000313" key="5">
    <source>
        <dbReference type="Proteomes" id="UP000245431"/>
    </source>
</evidence>